<protein>
    <recommendedName>
        <fullName evidence="4">microbial collagenase</fullName>
        <ecNumber evidence="4">3.4.24.3</ecNumber>
    </recommendedName>
</protein>
<dbReference type="GO" id="GO:0004222">
    <property type="term" value="F:metalloendopeptidase activity"/>
    <property type="evidence" value="ECO:0007669"/>
    <property type="project" value="UniProtKB-EC"/>
</dbReference>
<evidence type="ECO:0000256" key="12">
    <source>
        <dbReference type="ARBA" id="ARBA00023145"/>
    </source>
</evidence>
<evidence type="ECO:0000256" key="1">
    <source>
        <dbReference type="ARBA" id="ARBA00000424"/>
    </source>
</evidence>
<evidence type="ECO:0000313" key="18">
    <source>
        <dbReference type="Proteomes" id="UP000029868"/>
    </source>
</evidence>
<comment type="cofactor">
    <cofactor evidence="2">
        <name>Zn(2+)</name>
        <dbReference type="ChEBI" id="CHEBI:29105"/>
    </cofactor>
</comment>
<keyword evidence="11" id="KW-0482">Metalloprotease</keyword>
<evidence type="ECO:0000256" key="2">
    <source>
        <dbReference type="ARBA" id="ARBA00001947"/>
    </source>
</evidence>
<evidence type="ECO:0000259" key="16">
    <source>
        <dbReference type="Pfam" id="PF08453"/>
    </source>
</evidence>
<dbReference type="InterPro" id="IPR002169">
    <property type="entry name" value="Peptidase_M9A/M9B"/>
</dbReference>
<dbReference type="Pfam" id="PF08453">
    <property type="entry name" value="Peptidase_M9_N"/>
    <property type="match status" value="1"/>
</dbReference>
<dbReference type="EMBL" id="JQEC01000042">
    <property type="protein sequence ID" value="KGJ91204.1"/>
    <property type="molecule type" value="Genomic_DNA"/>
</dbReference>
<dbReference type="PANTHER" id="PTHR13062:SF9">
    <property type="entry name" value="MICROBIAL COLLAGENASE"/>
    <property type="match status" value="1"/>
</dbReference>
<evidence type="ECO:0000256" key="4">
    <source>
        <dbReference type="ARBA" id="ARBA00012653"/>
    </source>
</evidence>
<comment type="caution">
    <text evidence="17">The sequence shown here is derived from an EMBL/GenBank/DDBJ whole genome shotgun (WGS) entry which is preliminary data.</text>
</comment>
<dbReference type="EC" id="3.4.24.3" evidence="4"/>
<dbReference type="PRINTS" id="PR00931">
    <property type="entry name" value="MICOLLPTASE"/>
</dbReference>
<keyword evidence="6" id="KW-0645">Protease</keyword>
<evidence type="ECO:0000256" key="11">
    <source>
        <dbReference type="ARBA" id="ARBA00023049"/>
    </source>
</evidence>
<dbReference type="GO" id="GO:0006508">
    <property type="term" value="P:proteolysis"/>
    <property type="evidence" value="ECO:0007669"/>
    <property type="project" value="UniProtKB-KW"/>
</dbReference>
<dbReference type="Gene3D" id="2.60.120.380">
    <property type="match status" value="3"/>
</dbReference>
<keyword evidence="10" id="KW-0862">Zinc</keyword>
<reference evidence="17 18" key="1">
    <citation type="submission" date="2014-08" db="EMBL/GenBank/DDBJ databases">
        <title>Genomic and Phenotypic Diversity of Colwellia psychrerythraea strains from Disparate Marine Basins.</title>
        <authorList>
            <person name="Techtmann S.M."/>
            <person name="Stelling S.C."/>
            <person name="Utturkar S.M."/>
            <person name="Alshibli N."/>
            <person name="Harris A."/>
            <person name="Brown S.D."/>
            <person name="Hazen T.C."/>
        </authorList>
    </citation>
    <scope>NUCLEOTIDE SEQUENCE [LARGE SCALE GENOMIC DNA]</scope>
    <source>
        <strain evidence="17 18">GAB14E</strain>
    </source>
</reference>
<evidence type="ECO:0000256" key="3">
    <source>
        <dbReference type="ARBA" id="ARBA00004613"/>
    </source>
</evidence>
<feature type="domain" description="Peptidase M9 collagenase N-terminal" evidence="16">
    <location>
        <begin position="1044"/>
        <end position="1218"/>
    </location>
</feature>
<evidence type="ECO:0000256" key="13">
    <source>
        <dbReference type="PIRSR" id="PIRSR602169-1"/>
    </source>
</evidence>
<dbReference type="GO" id="GO:0008270">
    <property type="term" value="F:zinc ion binding"/>
    <property type="evidence" value="ECO:0007669"/>
    <property type="project" value="InterPro"/>
</dbReference>
<gene>
    <name evidence="17" type="ORF">GAB14E_3356</name>
</gene>
<dbReference type="InterPro" id="IPR013661">
    <property type="entry name" value="Peptidase_M9_N_dom"/>
</dbReference>
<dbReference type="OrthoDB" id="9802683at2"/>
<organism evidence="17 18">
    <name type="scientific">Colwellia psychrerythraea</name>
    <name type="common">Vibrio psychroerythus</name>
    <dbReference type="NCBI Taxonomy" id="28229"/>
    <lineage>
        <taxon>Bacteria</taxon>
        <taxon>Pseudomonadati</taxon>
        <taxon>Pseudomonadota</taxon>
        <taxon>Gammaproteobacteria</taxon>
        <taxon>Alteromonadales</taxon>
        <taxon>Colwelliaceae</taxon>
        <taxon>Colwellia</taxon>
    </lineage>
</organism>
<dbReference type="GO" id="GO:0005576">
    <property type="term" value="C:extracellular region"/>
    <property type="evidence" value="ECO:0007669"/>
    <property type="project" value="UniProtKB-SubCell"/>
</dbReference>
<keyword evidence="5" id="KW-0964">Secreted</keyword>
<keyword evidence="12" id="KW-0865">Zymogen</keyword>
<keyword evidence="9 17" id="KW-0378">Hydrolase</keyword>
<feature type="active site" evidence="13">
    <location>
        <position position="1441"/>
    </location>
</feature>
<dbReference type="Pfam" id="PF01752">
    <property type="entry name" value="Peptidase_M9"/>
    <property type="match status" value="2"/>
</dbReference>
<dbReference type="Gene3D" id="1.10.390.20">
    <property type="match status" value="2"/>
</dbReference>
<evidence type="ECO:0000256" key="9">
    <source>
        <dbReference type="ARBA" id="ARBA00022801"/>
    </source>
</evidence>
<accession>A0A099KK73</accession>
<evidence type="ECO:0000256" key="6">
    <source>
        <dbReference type="ARBA" id="ARBA00022670"/>
    </source>
</evidence>
<feature type="signal peptide" evidence="14">
    <location>
        <begin position="1"/>
        <end position="27"/>
    </location>
</feature>
<proteinExistence type="predicted"/>
<evidence type="ECO:0000256" key="7">
    <source>
        <dbReference type="ARBA" id="ARBA00022723"/>
    </source>
</evidence>
<evidence type="ECO:0000256" key="10">
    <source>
        <dbReference type="ARBA" id="ARBA00022833"/>
    </source>
</evidence>
<dbReference type="PATRIC" id="fig|28229.3.peg.3080"/>
<dbReference type="Proteomes" id="UP000029868">
    <property type="component" value="Unassembled WGS sequence"/>
</dbReference>
<evidence type="ECO:0000256" key="14">
    <source>
        <dbReference type="SAM" id="SignalP"/>
    </source>
</evidence>
<evidence type="ECO:0000313" key="17">
    <source>
        <dbReference type="EMBL" id="KGJ91204.1"/>
    </source>
</evidence>
<comment type="subcellular location">
    <subcellularLocation>
        <location evidence="3">Secreted</location>
    </subcellularLocation>
</comment>
<evidence type="ECO:0000259" key="15">
    <source>
        <dbReference type="Pfam" id="PF04151"/>
    </source>
</evidence>
<evidence type="ECO:0000256" key="5">
    <source>
        <dbReference type="ARBA" id="ARBA00022525"/>
    </source>
</evidence>
<dbReference type="InterPro" id="IPR007280">
    <property type="entry name" value="Peptidase_C_arc/bac"/>
</dbReference>
<name>A0A099KK73_COLPS</name>
<keyword evidence="8 14" id="KW-0732">Signal</keyword>
<dbReference type="Gene3D" id="3.40.30.160">
    <property type="entry name" value="Collagenase ColT, N-terminal domain"/>
    <property type="match status" value="2"/>
</dbReference>
<dbReference type="PANTHER" id="PTHR13062">
    <property type="entry name" value="COLLAGENASE"/>
    <property type="match status" value="1"/>
</dbReference>
<dbReference type="Pfam" id="PF04151">
    <property type="entry name" value="PPC"/>
    <property type="match status" value="1"/>
</dbReference>
<sequence>MNYQIIKNLLTAVTVITTLVTSVNSNASETEMCGNSTTTGNALTLGQKECTTGNGLYFWVDIENDGTPLQISTFGGTGQADILTSTAGWATGSRNDNRTNNPGTVEQLDLVADEGRLYISLFGKHEQVSFKVQDTSINDGMCGAKTLSGNALTLDQQECISGNGLYYHLEVEQDNTNITITTSGGTGDADIYINQGKWATRSRYTEFSENEGTENSLIVNADSGRLYVSIFGKNQGVSLLVSAISSSDSDDYVVIDKDVPVNIPLPELNSISEFTDTVNQIIASSWSDWSAISSGSIDPITDVANAIHFLAEQDDINSIDLDQLMYFLKNYSFNGPYQDFTRDEAQRLSNALQAVAKMSEFHSTNAPVGLIQESYATAMLNFTNSPISEYFAEQLPHLLALLQVYSELSEPYTHANYGASTNQLLKAVYDMAYYADNSSALHSAFNDNMLKVISVLRSYGLGETGLDLRWDDDKDKKWILGHLFIALGNVSNIADEATQARIDSIIIEIFDKVTNDISVDTAKKEVTATFLETTNRLCDENDALAQYCIAKPTVDDILSINYQCNDNILIRSQAMTNDQFVNACNKMTAIEDKFHAFFATNNIPVADDNNQKLEVVVYASPEDYDEYGYEFFNHSTDNGGIYLEGDPSVVGNVARFHAMECPDAWVPYSCAAGGDVYNLEHEFVHYLDARYNLYGKYSYHDNTVSWAEGWAEFISKDVGNERNLNSVVGEFIPPLDNILFMEYGFSNLYPWSYLAMQYLSQERSADVALLVEALRKTDKSLYQTELARISATDGDGFLNWAQNNTDAVAPPQQIIPAANTFGSCDLVYQYVRDSSVSATVSITNSTDTPVTLYWVDSSTGEVDFDYPYKTLNNGENYTADNWKKGDRLVVADQVRNCLGVAVMTETVNTYTINQTMVADAITSEIIPAANTLGSCDLLNWHERTTGDAAISITNTTNNTVKLYWVNPSIGKADLTKNYQTLEKGDSYNAITWTQGDRMMIADSEDSCVAVAVLTETTNNYTVDASLFDIDDNSEPLTGADVYLSLDGTALVNQLASNDSQTVSPLFQVVGTDAAQLFSEENVTSVAKAIEERALSYSGEDTTGLESMMYYLRAAYYVQYYSPEDIAEYSSAAQDNIINALNVFFNNDNAWLVSDENAPVLREAITLIDSANLGSKFNHIILKVLAEYNEQWKNNRGMNGAANAIFTILFRAQWDDEMQAIFAYDDSILDALNNFQLIHRDILDTDAEYVLVNAVRELGRLYHIEEMIPRVKVLVKGVIDSTNKDDNTKVIWLAAASMADYYDRADCGYYDMCGFAYMLEKDTLSFNYKCSDSLKIRAQELYNDQGEWICGVLGQQEANFHLILETLEIPVADDNNTSLELVVFDSSDEYGTYAGQFFNIDTNNGGMYLEGSPSNDKNQARFIAYEAEWKRPDFHVWNLQHEYVHYLDARFNLYGSFSAGLSTDTVWWTEGLAEYISNLDDNTRAIDLGKNQEYALSEIFKNDYSVGQDRIYRWGYLAVRFMFENHLDDVNQILAYLRNNQYQDYQVFIDNIATSYDAEWNLWLVSDLSTQRSGIVEFGPNDDEALSSGQAGNWEGEPVTISTDFSPCVVENPENAYDKEMRHIAFDSTVECITSESGRASFSIPNPDGLASSLLITTSGGWGNADILYKIDGRPSAEDNDGMANGNGNNDSITVELSADVYWHYITLTGDFGGMKLQLSVQ</sequence>
<feature type="chain" id="PRO_5001948497" description="microbial collagenase" evidence="14">
    <location>
        <begin position="28"/>
        <end position="1721"/>
    </location>
</feature>
<comment type="catalytic activity">
    <reaction evidence="1">
        <text>Digestion of native collagen in the triple helical region at Xaa-|-Gly bonds. With synthetic peptides, a preference is shown for Gly at P3 and P1', Pro and Ala at P2 and P2', and hydroxyproline, Ala or Arg at P3'.</text>
        <dbReference type="EC" id="3.4.24.3"/>
    </reaction>
</comment>
<feature type="domain" description="Peptidase C-terminal archaeal/bacterial" evidence="15">
    <location>
        <begin position="1640"/>
        <end position="1707"/>
    </location>
</feature>
<keyword evidence="7" id="KW-0479">Metal-binding</keyword>
<evidence type="ECO:0000256" key="8">
    <source>
        <dbReference type="ARBA" id="ARBA00022729"/>
    </source>
</evidence>
<dbReference type="RefSeq" id="WP_052093802.1">
    <property type="nucleotide sequence ID" value="NZ_JQEC01000042.1"/>
</dbReference>